<evidence type="ECO:0000313" key="2">
    <source>
        <dbReference type="Proteomes" id="UP001465976"/>
    </source>
</evidence>
<name>A0ABR3ESE0_9AGAR</name>
<evidence type="ECO:0000313" key="1">
    <source>
        <dbReference type="EMBL" id="KAL0565798.1"/>
    </source>
</evidence>
<reference evidence="1 2" key="1">
    <citation type="submission" date="2024-02" db="EMBL/GenBank/DDBJ databases">
        <title>A draft genome for the cacao thread blight pathogen Marasmius crinis-equi.</title>
        <authorList>
            <person name="Cohen S.P."/>
            <person name="Baruah I.K."/>
            <person name="Amoako-Attah I."/>
            <person name="Bukari Y."/>
            <person name="Meinhardt L.W."/>
            <person name="Bailey B.A."/>
        </authorList>
    </citation>
    <scope>NUCLEOTIDE SEQUENCE [LARGE SCALE GENOMIC DNA]</scope>
    <source>
        <strain evidence="1 2">GH-76</strain>
    </source>
</reference>
<protein>
    <submittedName>
        <fullName evidence="1">Uncharacterized protein</fullName>
    </submittedName>
</protein>
<keyword evidence="2" id="KW-1185">Reference proteome</keyword>
<proteinExistence type="predicted"/>
<accession>A0ABR3ESE0</accession>
<gene>
    <name evidence="1" type="ORF">V5O48_016220</name>
</gene>
<dbReference type="Proteomes" id="UP001465976">
    <property type="component" value="Unassembled WGS sequence"/>
</dbReference>
<dbReference type="SUPFAM" id="SSF52047">
    <property type="entry name" value="RNI-like"/>
    <property type="match status" value="1"/>
</dbReference>
<sequence length="258" mass="29003">MDSLVLGGDDSGLSVISPPFQTFQEPMSELCRLAGMVRLFLERSKDTPLTFALSVFGEDKPEIPEFLSLLVESADRWKHVDLDASDFPHLIFRPLSRRPSSLTSLRLYWSSRDVLSQPIGLFENCKALTCVRLRNDAVFFQWSLLRLPWEQLTRLEVCIDSRLKDLELVGCGYFESEPPPTAPITLPHLENLHMPKCTDIPFTLLSPTAFNLGFRTGTIHARSKTSMEGGPTDYSILLSPVQSKHEVSMVQQDGFGCV</sequence>
<comment type="caution">
    <text evidence="1">The sequence shown here is derived from an EMBL/GenBank/DDBJ whole genome shotgun (WGS) entry which is preliminary data.</text>
</comment>
<organism evidence="1 2">
    <name type="scientific">Marasmius crinis-equi</name>
    <dbReference type="NCBI Taxonomy" id="585013"/>
    <lineage>
        <taxon>Eukaryota</taxon>
        <taxon>Fungi</taxon>
        <taxon>Dikarya</taxon>
        <taxon>Basidiomycota</taxon>
        <taxon>Agaricomycotina</taxon>
        <taxon>Agaricomycetes</taxon>
        <taxon>Agaricomycetidae</taxon>
        <taxon>Agaricales</taxon>
        <taxon>Marasmiineae</taxon>
        <taxon>Marasmiaceae</taxon>
        <taxon>Marasmius</taxon>
    </lineage>
</organism>
<dbReference type="EMBL" id="JBAHYK010002118">
    <property type="protein sequence ID" value="KAL0565798.1"/>
    <property type="molecule type" value="Genomic_DNA"/>
</dbReference>